<keyword evidence="6" id="KW-0067">ATP-binding</keyword>
<keyword evidence="1" id="KW-0696">RNA-directed RNA polymerase</keyword>
<feature type="compositionally biased region" description="Acidic residues" evidence="7">
    <location>
        <begin position="899"/>
        <end position="911"/>
    </location>
</feature>
<protein>
    <recommendedName>
        <fullName evidence="8">Alphavirus-like MT domain-containing protein</fullName>
    </recommendedName>
</protein>
<keyword evidence="4" id="KW-0547">Nucleotide-binding</keyword>
<dbReference type="InterPro" id="IPR027351">
    <property type="entry name" value="(+)RNA_virus_helicase_core_dom"/>
</dbReference>
<dbReference type="PROSITE" id="PS51743">
    <property type="entry name" value="ALPHAVIRUS_MT"/>
    <property type="match status" value="1"/>
</dbReference>
<dbReference type="GO" id="GO:0006396">
    <property type="term" value="P:RNA processing"/>
    <property type="evidence" value="ECO:0007669"/>
    <property type="project" value="InterPro"/>
</dbReference>
<dbReference type="Pfam" id="PF01443">
    <property type="entry name" value="Viral_helicase1"/>
    <property type="match status" value="1"/>
</dbReference>
<evidence type="ECO:0000259" key="8">
    <source>
        <dbReference type="PROSITE" id="PS51743"/>
    </source>
</evidence>
<dbReference type="GO" id="GO:0006351">
    <property type="term" value="P:DNA-templated transcription"/>
    <property type="evidence" value="ECO:0007669"/>
    <property type="project" value="InterPro"/>
</dbReference>
<evidence type="ECO:0000256" key="5">
    <source>
        <dbReference type="ARBA" id="ARBA00022801"/>
    </source>
</evidence>
<evidence type="ECO:0000256" key="1">
    <source>
        <dbReference type="ARBA" id="ARBA00022484"/>
    </source>
</evidence>
<sequence length="1987" mass="223539">MEPLTPPDSPGVGRRQFGLCYTSVVNPAYKDESIDLLGSCPQVSDYIRVASEEDDEFGSFSSFLPEWDEQVNFDLPEEAFVARADLVTVAGDVVGVHVNPNGKFQFMDLLGKYKNDWERIFIGTLIQDMVNQGEHLTDEAEQYALEVLAKTTRLNSDAAENYVRMGDYMESVHSKGGFKNISRSMFVTITDHLVGRWTSAREAAAAARMAAALIYDPKDEPWSPEMFNEAMESDMTEEQKQSVLLNMAGMVFKRSISNRLEERERRRVFTAWRADATAPAKAFCRAVGVEETLVDEAVNRAIKNSVPLLAWASTTLKTAAVSAVKVMAVVAGGGAVSAALLAAAGLVLDWYYEDLALKKLGPRRYTEGADPQFFNSVARVNRYFTVGAHMSDEAYDTTTHTQVVRIDPFFFTARSDINMLKDDTAAQRSLTNALIPPLLQNIATQNKTLVLLPASISQDSATHIQQAMPEFYFRIVNRSHSHAELWAVRRGFEMMAARQVASTDSLRSVVMVGGNVRQVSKIPNVIANYGPKLSGRDEARHLTKGTVNQRQLFRQLTVDEKFGANPKRFESATCVSFYSAQDIPKEDFLKACIASGIRRAIVALNIPVIMMDDRVTEWDDQVLNARYTRRGDKLFMSPINLPVAGYMNDFESTMSWVKPHRPITGYDVTLSAVAQVGSSYLLEVEFGQGAQEEYETIWRMPDAGYYVLNDLTRDTGDKRFYTVPAQKFDQVVKFVMQLNAAKNQVEATAGRMLGLEAQIKLGGVTLERAWEQDHRKFASTMIHALLCAGLDKSDALLMMGRLREHFTDFNTKTFWRRICDGYVKLLGWQSDARLPDKAHRGAADYDVVKHWICHQKAGYGHVGHALDGTTIDASPKTGSQPSDPDEPKDEGYVSKEDLDKDDADTSSEVSDESPSAHEAEVSLVDKMTKWLKVGKDAVDEKGKEFSGFEVDDATKVLCVTPEDAAALVTTSSFQPDEHIAYGSPHGSKCDEHFKNAVASDHDLMAKLGSYDVIYAPDVGSSRIVEASLKIDRRKISDFWGLTKPVVNNEPRGAMEELEASFFAEVGDDPTLTCPSLLIDGISGSAKSSTVRLAIRSMKLSAAIVTPTRSLAKEWKSHHVGTTVTKHKLKLSTLRGRSVLVIDEVYAYTRQELYALLWKSNEANVKVILLGDRRQQYEDGGELTFQDLRGLQTPVMRMCVSNTMPIDSLKIAKWASSDDPDEALFQTRNERAHSIFVKQKDQACDRELLLRAAKSQGVLVFKDRLQVPIDYETLEPEELGFNQSDPESWLSISRTQGMRTPHSLLVTSRRSAIEKWFRDQPGLAYVAFSRHSRTMLWLADQYDLNLLVGLDFTSVTTVNGRLALHKNREKFAAPATIVTTFAPRQSKVLDLLAKQGHAPQVHSFKSFGPIREDWRPWHKFNTWDPEQSRLCMAAAASRLVGDTVPYAETDAVKYPVYQRAMGLWSLRRPLPWSQEQVDSYFPGMNRVAVLQNSKDEVLDQKNVIERTARPRVLDESPFRVRAQAQVLFEGLRDSMFDLSRLAILSKEPSADDWAATRTSDFANKLENADHYGITAYSVRSMGFLKTQTKVKLKRTFALEENYGQTVLASPADFNAIFGPWSKMFLRNIRLLCRPGVIFDSGFSDKELAHELRRLKSCPNFAKENYQADVKRQDTSHTPVTLRVFCLLMALCGVPQELCDLYEMHSKRFPYSSMKAGLYKGEARYNLGSGDPFTLIRNICEVATVMVERYGNQMSDCVVVIKGDDLLMDKIPTPLPVSVQEIRDTQLTEAFNAPPYHAGRFLLDDDLVPDPVRMVSKILVKKTSDVDRLNQLAESFYDRYTHLTAYSYNQLRHYVKEAYSDFEPEFPLAALDLYHALRDRSLFYELLSGDSTPDEKKLVVLDKEEDCAVYAVSHFTQDNKTLQLVKGETKEIIKDVCTRRNIPVHDVRGKPNDFLRKGVWLSDNHAWAVIGLTEYKDQQENHEVHDCRD</sequence>
<dbReference type="GO" id="GO:0003724">
    <property type="term" value="F:RNA helicase activity"/>
    <property type="evidence" value="ECO:0007669"/>
    <property type="project" value="UniProtKB-EC"/>
</dbReference>
<organism evidence="9 10">
    <name type="scientific">Fusarium graminearum alphavirus-like virus 1</name>
    <dbReference type="NCBI Taxonomy" id="2683609"/>
    <lineage>
        <taxon>Viruses</taxon>
        <taxon>Riboviria</taxon>
        <taxon>Orthornavirae</taxon>
        <taxon>Kitrinoviricota</taxon>
        <taxon>Alsuviricetes</taxon>
        <taxon>Hepelivirales</taxon>
        <taxon>Mycoalphaviridae</taxon>
        <taxon>Betasclernavirus</taxon>
        <taxon>Betasclernavirus alphafusarii</taxon>
    </lineage>
</organism>
<dbReference type="Pfam" id="PF00978">
    <property type="entry name" value="RdRP_2"/>
    <property type="match status" value="1"/>
</dbReference>
<keyword evidence="2" id="KW-0808">Transferase</keyword>
<feature type="region of interest" description="Disordered" evidence="7">
    <location>
        <begin position="870"/>
        <end position="919"/>
    </location>
</feature>
<evidence type="ECO:0000256" key="4">
    <source>
        <dbReference type="ARBA" id="ARBA00022741"/>
    </source>
</evidence>
<evidence type="ECO:0000256" key="6">
    <source>
        <dbReference type="ARBA" id="ARBA00022840"/>
    </source>
</evidence>
<dbReference type="GO" id="GO:0003968">
    <property type="term" value="F:RNA-directed RNA polymerase activity"/>
    <property type="evidence" value="ECO:0007669"/>
    <property type="project" value="UniProtKB-KW"/>
</dbReference>
<dbReference type="SUPFAM" id="SSF56672">
    <property type="entry name" value="DNA/RNA polymerases"/>
    <property type="match status" value="1"/>
</dbReference>
<dbReference type="GO" id="GO:0016556">
    <property type="term" value="P:mRNA modification"/>
    <property type="evidence" value="ECO:0007669"/>
    <property type="project" value="InterPro"/>
</dbReference>
<name>A0A650G1X1_9VIRU</name>
<dbReference type="Proteomes" id="UP001226754">
    <property type="component" value="Segment"/>
</dbReference>
<dbReference type="EMBL" id="MN400076">
    <property type="protein sequence ID" value="QGW08824.1"/>
    <property type="molecule type" value="Genomic_RNA"/>
</dbReference>
<dbReference type="GO" id="GO:0016787">
    <property type="term" value="F:hydrolase activity"/>
    <property type="evidence" value="ECO:0007669"/>
    <property type="project" value="UniProtKB-KW"/>
</dbReference>
<dbReference type="InterPro" id="IPR002588">
    <property type="entry name" value="Alphavirus-like_MT_dom"/>
</dbReference>
<dbReference type="InterPro" id="IPR043502">
    <property type="entry name" value="DNA/RNA_pol_sf"/>
</dbReference>
<dbReference type="GO" id="GO:0005524">
    <property type="term" value="F:ATP binding"/>
    <property type="evidence" value="ECO:0007669"/>
    <property type="project" value="UniProtKB-KW"/>
</dbReference>
<feature type="domain" description="Alphavirus-like MT" evidence="8">
    <location>
        <begin position="473"/>
        <end position="657"/>
    </location>
</feature>
<evidence type="ECO:0000256" key="3">
    <source>
        <dbReference type="ARBA" id="ARBA00022695"/>
    </source>
</evidence>
<keyword evidence="5" id="KW-0378">Hydrolase</keyword>
<evidence type="ECO:0000256" key="7">
    <source>
        <dbReference type="SAM" id="MobiDB-lite"/>
    </source>
</evidence>
<dbReference type="InterPro" id="IPR001788">
    <property type="entry name" value="RNA-dep_RNA_pol_alsuvir"/>
</dbReference>
<accession>A0A650G1X1</accession>
<keyword evidence="3" id="KW-0548">Nucleotidyltransferase</keyword>
<evidence type="ECO:0000313" key="9">
    <source>
        <dbReference type="EMBL" id="QGW08824.1"/>
    </source>
</evidence>
<proteinExistence type="predicted"/>
<feature type="compositionally biased region" description="Basic and acidic residues" evidence="7">
    <location>
        <begin position="889"/>
        <end position="898"/>
    </location>
</feature>
<evidence type="ECO:0000256" key="2">
    <source>
        <dbReference type="ARBA" id="ARBA00022679"/>
    </source>
</evidence>
<keyword evidence="10" id="KW-1185">Reference proteome</keyword>
<dbReference type="GO" id="GO:0003723">
    <property type="term" value="F:RNA binding"/>
    <property type="evidence" value="ECO:0007669"/>
    <property type="project" value="InterPro"/>
</dbReference>
<dbReference type="GO" id="GO:0008174">
    <property type="term" value="F:mRNA methyltransferase activity"/>
    <property type="evidence" value="ECO:0007669"/>
    <property type="project" value="UniProtKB-UniRule"/>
</dbReference>
<evidence type="ECO:0000313" key="10">
    <source>
        <dbReference type="Proteomes" id="UP001226754"/>
    </source>
</evidence>
<reference evidence="9 10" key="1">
    <citation type="journal article" date="2019" name="Arch. Virol.">
        <title>Novel positive-sense single-stranded RNA virus related to alphavirus-like viruses from Fusarium graminearum.</title>
        <authorList>
            <person name="Zhang X."/>
            <person name="Zhang H."/>
            <person name="Ma D."/>
            <person name="Chen H."/>
            <person name="Li W."/>
        </authorList>
    </citation>
    <scope>NUCLEOTIDE SEQUENCE [LARGE SCALE GENOMIC DNA]</scope>
    <source>
        <strain evidence="9">CF16158</strain>
    </source>
</reference>